<dbReference type="EMBL" id="JXLN01012531">
    <property type="protein sequence ID" value="KPM08583.1"/>
    <property type="molecule type" value="Genomic_DNA"/>
</dbReference>
<dbReference type="VEuPathDB" id="VectorBase:SSCA001422"/>
<sequence>MKKKIQKFKTSNELSNSSIILKFYRKSIENEMSRALWIKGNPNRIGKLSTLSSFQSNDNLYMNVFNDGEVSNMVT</sequence>
<comment type="caution">
    <text evidence="1">The sequence shown here is derived from an EMBL/GenBank/DDBJ whole genome shotgun (WGS) entry which is preliminary data.</text>
</comment>
<name>A0A132ACD5_SARSC</name>
<proteinExistence type="predicted"/>
<protein>
    <submittedName>
        <fullName evidence="1">Uncharacterized protein</fullName>
    </submittedName>
</protein>
<accession>A0A132ACD5</accession>
<evidence type="ECO:0000313" key="1">
    <source>
        <dbReference type="EMBL" id="KPM08583.1"/>
    </source>
</evidence>
<organism evidence="1 2">
    <name type="scientific">Sarcoptes scabiei</name>
    <name type="common">Itch mite</name>
    <name type="synonym">Acarus scabiei</name>
    <dbReference type="NCBI Taxonomy" id="52283"/>
    <lineage>
        <taxon>Eukaryota</taxon>
        <taxon>Metazoa</taxon>
        <taxon>Ecdysozoa</taxon>
        <taxon>Arthropoda</taxon>
        <taxon>Chelicerata</taxon>
        <taxon>Arachnida</taxon>
        <taxon>Acari</taxon>
        <taxon>Acariformes</taxon>
        <taxon>Sarcoptiformes</taxon>
        <taxon>Astigmata</taxon>
        <taxon>Psoroptidia</taxon>
        <taxon>Sarcoptoidea</taxon>
        <taxon>Sarcoptidae</taxon>
        <taxon>Sarcoptinae</taxon>
        <taxon>Sarcoptes</taxon>
    </lineage>
</organism>
<evidence type="ECO:0000313" key="2">
    <source>
        <dbReference type="Proteomes" id="UP000616769"/>
    </source>
</evidence>
<dbReference type="Proteomes" id="UP000616769">
    <property type="component" value="Unassembled WGS sequence"/>
</dbReference>
<gene>
    <name evidence="1" type="ORF">QR98_0071050</name>
</gene>
<reference evidence="1 2" key="1">
    <citation type="journal article" date="2015" name="Parasit. Vectors">
        <title>Draft genome of the scabies mite.</title>
        <authorList>
            <person name="Rider S.D.Jr."/>
            <person name="Morgan M.S."/>
            <person name="Arlian L.G."/>
        </authorList>
    </citation>
    <scope>NUCLEOTIDE SEQUENCE [LARGE SCALE GENOMIC DNA]</scope>
    <source>
        <strain evidence="1">Arlian Lab</strain>
    </source>
</reference>
<dbReference type="AlphaFoldDB" id="A0A132ACD5"/>